<sequence>MKTLAVVLLFVLVGLIYARGNRNLKEEIEHEIAQEIMNDIEENNEIDINDQVEVNDPNPDPYLWWRRRRHRRRRITIPIEEYLKLKTKKV</sequence>
<accession>R9UCY3</accession>
<proteinExistence type="evidence at transcript level"/>
<evidence type="ECO:0000256" key="1">
    <source>
        <dbReference type="SAM" id="SignalP"/>
    </source>
</evidence>
<protein>
    <submittedName>
        <fullName evidence="2">Arminin-like peptide 27077</fullName>
    </submittedName>
</protein>
<dbReference type="EMBL" id="KC701518">
    <property type="protein sequence ID" value="AGN53425.1"/>
    <property type="molecule type" value="mRNA"/>
</dbReference>
<keyword evidence="1" id="KW-0732">Signal</keyword>
<name>R9UCY3_HYDVU</name>
<feature type="signal peptide" evidence="1">
    <location>
        <begin position="1"/>
        <end position="18"/>
    </location>
</feature>
<reference evidence="2" key="1">
    <citation type="journal article" date="2013" name="Proc. Natl. Acad. Sci. U.S.A.">
        <title>Distinct antimicrobial peptide expression determines host species-specific bacterial associations.</title>
        <authorList>
            <person name="Franzenburg S."/>
            <person name="Walter J."/>
            <person name="Kunzel S."/>
            <person name="Wang J."/>
            <person name="Baines J.F."/>
            <person name="Bosch T.C."/>
            <person name="Fraune S."/>
        </authorList>
    </citation>
    <scope>NUCLEOTIDE SEQUENCE</scope>
</reference>
<dbReference type="AlphaFoldDB" id="R9UCY3"/>
<evidence type="ECO:0000313" key="2">
    <source>
        <dbReference type="EMBL" id="AGN53425.1"/>
    </source>
</evidence>
<organism evidence="2">
    <name type="scientific">Hydra vulgaris</name>
    <name type="common">Hydra</name>
    <name type="synonym">Hydra attenuata</name>
    <dbReference type="NCBI Taxonomy" id="6087"/>
    <lineage>
        <taxon>Eukaryota</taxon>
        <taxon>Metazoa</taxon>
        <taxon>Cnidaria</taxon>
        <taxon>Hydrozoa</taxon>
        <taxon>Hydroidolina</taxon>
        <taxon>Anthoathecata</taxon>
        <taxon>Aplanulata</taxon>
        <taxon>Hydridae</taxon>
        <taxon>Hydra</taxon>
    </lineage>
</organism>
<feature type="chain" id="PRO_5004480708" evidence="1">
    <location>
        <begin position="19"/>
        <end position="90"/>
    </location>
</feature>